<name>A0A0D0DZ02_9AGAM</name>
<dbReference type="PANTHER" id="PTHR12905:SF0">
    <property type="entry name" value="CALCINEURIN-LIKE PHOSPHOESTERASE DOMAIN-CONTAINING PROTEIN"/>
    <property type="match status" value="1"/>
</dbReference>
<dbReference type="CDD" id="cd07379">
    <property type="entry name" value="MPP_239FB"/>
    <property type="match status" value="1"/>
</dbReference>
<proteinExistence type="predicted"/>
<dbReference type="OrthoDB" id="630188at2759"/>
<evidence type="ECO:0000259" key="1">
    <source>
        <dbReference type="Pfam" id="PF00149"/>
    </source>
</evidence>
<dbReference type="AlphaFoldDB" id="A0A0D0DZ02"/>
<dbReference type="EMBL" id="KN825324">
    <property type="protein sequence ID" value="KIK92014.1"/>
    <property type="molecule type" value="Genomic_DNA"/>
</dbReference>
<evidence type="ECO:0000313" key="3">
    <source>
        <dbReference type="Proteomes" id="UP000054538"/>
    </source>
</evidence>
<keyword evidence="3" id="KW-1185">Reference proteome</keyword>
<dbReference type="SUPFAM" id="SSF56300">
    <property type="entry name" value="Metallo-dependent phosphatases"/>
    <property type="match status" value="1"/>
</dbReference>
<dbReference type="Proteomes" id="UP000054538">
    <property type="component" value="Unassembled WGS sequence"/>
</dbReference>
<protein>
    <recommendedName>
        <fullName evidence="1">Calcineurin-like phosphoesterase domain-containing protein</fullName>
    </recommendedName>
</protein>
<gene>
    <name evidence="2" type="ORF">PAXRUDRAFT_148215</name>
</gene>
<dbReference type="PANTHER" id="PTHR12905">
    <property type="entry name" value="METALLOPHOSPHOESTERASE"/>
    <property type="match status" value="1"/>
</dbReference>
<dbReference type="Pfam" id="PF00149">
    <property type="entry name" value="Metallophos"/>
    <property type="match status" value="1"/>
</dbReference>
<dbReference type="InterPro" id="IPR029052">
    <property type="entry name" value="Metallo-depent_PP-like"/>
</dbReference>
<sequence>MHEKNYSIHTDVEGTAAPPHPGPGWTRFVCISDTHSRTYPVPSGDVLLHAGDLSSWGTLPQLATTVEWLKSLDHPVKLIVAGNHDVRRYHDSDPPRKVIQRARAYVHSQASFGMYYLEHMAIHVTSPSGKVWKLYGSPAAPVYVEGAFQYASRTEAKAIYSRIPDDTDILITHTPPYKTLDKTKKGSHAGCQTLSSRLEHLKHCRLHVFGHIHEAAGAHVDKIEGMAVPRVSINAAMERSKGAVVIDLRD</sequence>
<reference evidence="3" key="2">
    <citation type="submission" date="2015-01" db="EMBL/GenBank/DDBJ databases">
        <title>Evolutionary Origins and Diversification of the Mycorrhizal Mutualists.</title>
        <authorList>
            <consortium name="DOE Joint Genome Institute"/>
            <consortium name="Mycorrhizal Genomics Consortium"/>
            <person name="Kohler A."/>
            <person name="Kuo A."/>
            <person name="Nagy L.G."/>
            <person name="Floudas D."/>
            <person name="Copeland A."/>
            <person name="Barry K.W."/>
            <person name="Cichocki N."/>
            <person name="Veneault-Fourrey C."/>
            <person name="LaButti K."/>
            <person name="Lindquist E.A."/>
            <person name="Lipzen A."/>
            <person name="Lundell T."/>
            <person name="Morin E."/>
            <person name="Murat C."/>
            <person name="Riley R."/>
            <person name="Ohm R."/>
            <person name="Sun H."/>
            <person name="Tunlid A."/>
            <person name="Henrissat B."/>
            <person name="Grigoriev I.V."/>
            <person name="Hibbett D.S."/>
            <person name="Martin F."/>
        </authorList>
    </citation>
    <scope>NUCLEOTIDE SEQUENCE [LARGE SCALE GENOMIC DNA]</scope>
    <source>
        <strain evidence="3">Ve08.2h10</strain>
    </source>
</reference>
<dbReference type="HOGENOM" id="CLU_041441_4_0_1"/>
<dbReference type="InterPro" id="IPR051693">
    <property type="entry name" value="UPF0046_metallophosphoest"/>
</dbReference>
<evidence type="ECO:0000313" key="2">
    <source>
        <dbReference type="EMBL" id="KIK92014.1"/>
    </source>
</evidence>
<dbReference type="Gene3D" id="3.60.21.10">
    <property type="match status" value="1"/>
</dbReference>
<dbReference type="InParanoid" id="A0A0D0DZ02"/>
<accession>A0A0D0DZ02</accession>
<dbReference type="InterPro" id="IPR004843">
    <property type="entry name" value="Calcineurin-like_PHP"/>
</dbReference>
<dbReference type="STRING" id="930991.A0A0D0DZ02"/>
<dbReference type="GO" id="GO:0016787">
    <property type="term" value="F:hydrolase activity"/>
    <property type="evidence" value="ECO:0007669"/>
    <property type="project" value="InterPro"/>
</dbReference>
<organism evidence="2 3">
    <name type="scientific">Paxillus rubicundulus Ve08.2h10</name>
    <dbReference type="NCBI Taxonomy" id="930991"/>
    <lineage>
        <taxon>Eukaryota</taxon>
        <taxon>Fungi</taxon>
        <taxon>Dikarya</taxon>
        <taxon>Basidiomycota</taxon>
        <taxon>Agaricomycotina</taxon>
        <taxon>Agaricomycetes</taxon>
        <taxon>Agaricomycetidae</taxon>
        <taxon>Boletales</taxon>
        <taxon>Paxilineae</taxon>
        <taxon>Paxillaceae</taxon>
        <taxon>Paxillus</taxon>
    </lineage>
</organism>
<feature type="domain" description="Calcineurin-like phosphoesterase" evidence="1">
    <location>
        <begin position="42"/>
        <end position="214"/>
    </location>
</feature>
<reference evidence="2 3" key="1">
    <citation type="submission" date="2014-04" db="EMBL/GenBank/DDBJ databases">
        <authorList>
            <consortium name="DOE Joint Genome Institute"/>
            <person name="Kuo A."/>
            <person name="Kohler A."/>
            <person name="Jargeat P."/>
            <person name="Nagy L.G."/>
            <person name="Floudas D."/>
            <person name="Copeland A."/>
            <person name="Barry K.W."/>
            <person name="Cichocki N."/>
            <person name="Veneault-Fourrey C."/>
            <person name="LaButti K."/>
            <person name="Lindquist E.A."/>
            <person name="Lipzen A."/>
            <person name="Lundell T."/>
            <person name="Morin E."/>
            <person name="Murat C."/>
            <person name="Sun H."/>
            <person name="Tunlid A."/>
            <person name="Henrissat B."/>
            <person name="Grigoriev I.V."/>
            <person name="Hibbett D.S."/>
            <person name="Martin F."/>
            <person name="Nordberg H.P."/>
            <person name="Cantor M.N."/>
            <person name="Hua S.X."/>
        </authorList>
    </citation>
    <scope>NUCLEOTIDE SEQUENCE [LARGE SCALE GENOMIC DNA]</scope>
    <source>
        <strain evidence="2 3">Ve08.2h10</strain>
    </source>
</reference>